<name>A0A9X4KYT5_9BACL</name>
<keyword evidence="2" id="KW-1185">Reference proteome</keyword>
<dbReference type="AlphaFoldDB" id="A0A9X4KYT5"/>
<accession>A0A9X4KYT5</accession>
<comment type="caution">
    <text evidence="1">The sequence shown here is derived from an EMBL/GenBank/DDBJ whole genome shotgun (WGS) entry which is preliminary data.</text>
</comment>
<protein>
    <recommendedName>
        <fullName evidence="3">Sigma-70 family RNA polymerase sigma factor</fullName>
    </recommendedName>
</protein>
<dbReference type="RefSeq" id="WP_277532105.1">
    <property type="nucleotide sequence ID" value="NZ_JAPDIA010000003.1"/>
</dbReference>
<dbReference type="EMBL" id="JAPDIA010000003">
    <property type="protein sequence ID" value="MDG0810337.1"/>
    <property type="molecule type" value="Genomic_DNA"/>
</dbReference>
<evidence type="ECO:0000313" key="1">
    <source>
        <dbReference type="EMBL" id="MDG0810337.1"/>
    </source>
</evidence>
<dbReference type="InterPro" id="IPR036388">
    <property type="entry name" value="WH-like_DNA-bd_sf"/>
</dbReference>
<proteinExistence type="predicted"/>
<evidence type="ECO:0008006" key="3">
    <source>
        <dbReference type="Google" id="ProtNLM"/>
    </source>
</evidence>
<evidence type="ECO:0000313" key="2">
    <source>
        <dbReference type="Proteomes" id="UP001153404"/>
    </source>
</evidence>
<dbReference type="InterPro" id="IPR013324">
    <property type="entry name" value="RNA_pol_sigma_r3/r4-like"/>
</dbReference>
<reference evidence="1" key="1">
    <citation type="submission" date="2022-10" db="EMBL/GenBank/DDBJ databases">
        <title>Comparative genomic analysis of Cohnella hashimotonis sp. nov., isolated from the International Space Station.</title>
        <authorList>
            <person name="Simpson A."/>
            <person name="Venkateswaran K."/>
        </authorList>
    </citation>
    <scope>NUCLEOTIDE SEQUENCE</scope>
    <source>
        <strain evidence="1">DSM 28161</strain>
    </source>
</reference>
<sequence length="207" mass="23528">MFMQKGKAGGWAVQAAAPLLPSVLVAQKKPKRKEKPMKIKVNLREIYPYYRTDIWVEVEEEVVSEMRQFELAENAYILRSYRNRAYFSLDREDGIEQGAQDSSISPEDLIMQKASDEELYAALCQLPDKWARRIYAHYVLGLSKVAIARTEKMDESTVRKSIKRGDQAIGTVLKGGVGIVDSAIGCAYVRDKLLTCWSSFDTKFALY</sequence>
<gene>
    <name evidence="1" type="ORF">OMP40_14010</name>
</gene>
<dbReference type="Proteomes" id="UP001153404">
    <property type="component" value="Unassembled WGS sequence"/>
</dbReference>
<dbReference type="SUPFAM" id="SSF88659">
    <property type="entry name" value="Sigma3 and sigma4 domains of RNA polymerase sigma factors"/>
    <property type="match status" value="1"/>
</dbReference>
<dbReference type="Gene3D" id="1.10.10.10">
    <property type="entry name" value="Winged helix-like DNA-binding domain superfamily/Winged helix DNA-binding domain"/>
    <property type="match status" value="1"/>
</dbReference>
<organism evidence="1 2">
    <name type="scientific">Cohnella rhizosphaerae</name>
    <dbReference type="NCBI Taxonomy" id="1457232"/>
    <lineage>
        <taxon>Bacteria</taxon>
        <taxon>Bacillati</taxon>
        <taxon>Bacillota</taxon>
        <taxon>Bacilli</taxon>
        <taxon>Bacillales</taxon>
        <taxon>Paenibacillaceae</taxon>
        <taxon>Cohnella</taxon>
    </lineage>
</organism>